<feature type="region of interest" description="Disordered" evidence="1">
    <location>
        <begin position="1"/>
        <end position="22"/>
    </location>
</feature>
<name>A0A8J5UQB0_FUSOX</name>
<protein>
    <submittedName>
        <fullName evidence="2">Uncharacterized protein</fullName>
    </submittedName>
</protein>
<evidence type="ECO:0000313" key="2">
    <source>
        <dbReference type="EMBL" id="KAG7436147.1"/>
    </source>
</evidence>
<evidence type="ECO:0000256" key="1">
    <source>
        <dbReference type="SAM" id="MobiDB-lite"/>
    </source>
</evidence>
<evidence type="ECO:0000313" key="3">
    <source>
        <dbReference type="Proteomes" id="UP000693942"/>
    </source>
</evidence>
<accession>A0A8J5UQB0</accession>
<dbReference type="EMBL" id="JAELUR010000002">
    <property type="protein sequence ID" value="KAG7436147.1"/>
    <property type="molecule type" value="Genomic_DNA"/>
</dbReference>
<organism evidence="2 3">
    <name type="scientific">Fusarium oxysporum f. sp. raphani</name>
    <dbReference type="NCBI Taxonomy" id="96318"/>
    <lineage>
        <taxon>Eukaryota</taxon>
        <taxon>Fungi</taxon>
        <taxon>Dikarya</taxon>
        <taxon>Ascomycota</taxon>
        <taxon>Pezizomycotina</taxon>
        <taxon>Sordariomycetes</taxon>
        <taxon>Hypocreomycetidae</taxon>
        <taxon>Hypocreales</taxon>
        <taxon>Nectriaceae</taxon>
        <taxon>Fusarium</taxon>
        <taxon>Fusarium oxysporum species complex</taxon>
    </lineage>
</organism>
<reference evidence="2" key="1">
    <citation type="submission" date="2021-04" db="EMBL/GenBank/DDBJ databases">
        <title>First draft genome resource for Brassicaceae pathogens Fusarium oxysporum f. sp. raphani and Fusarium oxysporum f. sp. rapae.</title>
        <authorList>
            <person name="Asai S."/>
        </authorList>
    </citation>
    <scope>NUCLEOTIDE SEQUENCE</scope>
    <source>
        <strain evidence="2">Tf1262</strain>
    </source>
</reference>
<gene>
    <name evidence="2" type="ORF">Forpi1262_v002640</name>
</gene>
<dbReference type="Proteomes" id="UP000693942">
    <property type="component" value="Unassembled WGS sequence"/>
</dbReference>
<sequence>MNANSEAENWADISTPHTSRVHTNVRYHPDSWHGPPISNDDTHIRPLAAVVSNTYIFSPQPSSNNLPVTAWFQF</sequence>
<proteinExistence type="predicted"/>
<comment type="caution">
    <text evidence="2">The sequence shown here is derived from an EMBL/GenBank/DDBJ whole genome shotgun (WGS) entry which is preliminary data.</text>
</comment>
<dbReference type="AlphaFoldDB" id="A0A8J5UQB0"/>